<dbReference type="RefSeq" id="XP_007861444.1">
    <property type="nucleotide sequence ID" value="XM_007863253.1"/>
</dbReference>
<dbReference type="InterPro" id="IPR004045">
    <property type="entry name" value="Glutathione_S-Trfase_N"/>
</dbReference>
<keyword evidence="3" id="KW-1185">Reference proteome</keyword>
<dbReference type="Pfam" id="PF22041">
    <property type="entry name" value="GST_C_7"/>
    <property type="match status" value="1"/>
</dbReference>
<dbReference type="Gene3D" id="1.20.1050.10">
    <property type="match status" value="1"/>
</dbReference>
<reference evidence="2 3" key="1">
    <citation type="journal article" date="2012" name="Science">
        <title>The Paleozoic origin of enzymatic lignin decomposition reconstructed from 31 fungal genomes.</title>
        <authorList>
            <person name="Floudas D."/>
            <person name="Binder M."/>
            <person name="Riley R."/>
            <person name="Barry K."/>
            <person name="Blanchette R.A."/>
            <person name="Henrissat B."/>
            <person name="Martinez A.T."/>
            <person name="Otillar R."/>
            <person name="Spatafora J.W."/>
            <person name="Yadav J.S."/>
            <person name="Aerts A."/>
            <person name="Benoit I."/>
            <person name="Boyd A."/>
            <person name="Carlson A."/>
            <person name="Copeland A."/>
            <person name="Coutinho P.M."/>
            <person name="de Vries R.P."/>
            <person name="Ferreira P."/>
            <person name="Findley K."/>
            <person name="Foster B."/>
            <person name="Gaskell J."/>
            <person name="Glotzer D."/>
            <person name="Gorecki P."/>
            <person name="Heitman J."/>
            <person name="Hesse C."/>
            <person name="Hori C."/>
            <person name="Igarashi K."/>
            <person name="Jurgens J.A."/>
            <person name="Kallen N."/>
            <person name="Kersten P."/>
            <person name="Kohler A."/>
            <person name="Kuees U."/>
            <person name="Kumar T.K.A."/>
            <person name="Kuo A."/>
            <person name="LaButti K."/>
            <person name="Larrondo L.F."/>
            <person name="Lindquist E."/>
            <person name="Ling A."/>
            <person name="Lombard V."/>
            <person name="Lucas S."/>
            <person name="Lundell T."/>
            <person name="Martin R."/>
            <person name="McLaughlin D.J."/>
            <person name="Morgenstern I."/>
            <person name="Morin E."/>
            <person name="Murat C."/>
            <person name="Nagy L.G."/>
            <person name="Nolan M."/>
            <person name="Ohm R.A."/>
            <person name="Patyshakuliyeva A."/>
            <person name="Rokas A."/>
            <person name="Ruiz-Duenas F.J."/>
            <person name="Sabat G."/>
            <person name="Salamov A."/>
            <person name="Samejima M."/>
            <person name="Schmutz J."/>
            <person name="Slot J.C."/>
            <person name="St John F."/>
            <person name="Stenlid J."/>
            <person name="Sun H."/>
            <person name="Sun S."/>
            <person name="Syed K."/>
            <person name="Tsang A."/>
            <person name="Wiebenga A."/>
            <person name="Young D."/>
            <person name="Pisabarro A."/>
            <person name="Eastwood D.C."/>
            <person name="Martin F."/>
            <person name="Cullen D."/>
            <person name="Grigoriev I.V."/>
            <person name="Hibbett D.S."/>
        </authorList>
    </citation>
    <scope>NUCLEOTIDE SEQUENCE [LARGE SCALE GENOMIC DNA]</scope>
    <source>
        <strain evidence="2 3">ATCC 11539</strain>
    </source>
</reference>
<dbReference type="Pfam" id="PF13409">
    <property type="entry name" value="GST_N_2"/>
    <property type="match status" value="1"/>
</dbReference>
<dbReference type="InterPro" id="IPR054416">
    <property type="entry name" value="GST_UstS-like_C"/>
</dbReference>
<dbReference type="Gene3D" id="3.40.30.10">
    <property type="entry name" value="Glutaredoxin"/>
    <property type="match status" value="1"/>
</dbReference>
<dbReference type="PANTHER" id="PTHR42673:SF4">
    <property type="entry name" value="MALEYLACETOACETATE ISOMERASE"/>
    <property type="match status" value="1"/>
</dbReference>
<dbReference type="SUPFAM" id="SSF47616">
    <property type="entry name" value="GST C-terminal domain-like"/>
    <property type="match status" value="1"/>
</dbReference>
<name>S7QNX7_GLOTA</name>
<organism evidence="2 3">
    <name type="scientific">Gloeophyllum trabeum (strain ATCC 11539 / FP-39264 / Madison 617)</name>
    <name type="common">Brown rot fungus</name>
    <dbReference type="NCBI Taxonomy" id="670483"/>
    <lineage>
        <taxon>Eukaryota</taxon>
        <taxon>Fungi</taxon>
        <taxon>Dikarya</taxon>
        <taxon>Basidiomycota</taxon>
        <taxon>Agaricomycotina</taxon>
        <taxon>Agaricomycetes</taxon>
        <taxon>Gloeophyllales</taxon>
        <taxon>Gloeophyllaceae</taxon>
        <taxon>Gloeophyllum</taxon>
    </lineage>
</organism>
<accession>S7QNX7</accession>
<dbReference type="InterPro" id="IPR036282">
    <property type="entry name" value="Glutathione-S-Trfase_C_sf"/>
</dbReference>
<dbReference type="AlphaFoldDB" id="S7QNX7"/>
<dbReference type="Proteomes" id="UP000030669">
    <property type="component" value="Unassembled WGS sequence"/>
</dbReference>
<proteinExistence type="predicted"/>
<dbReference type="SUPFAM" id="SSF52833">
    <property type="entry name" value="Thioredoxin-like"/>
    <property type="match status" value="1"/>
</dbReference>
<sequence length="248" mass="27692">MPQEEIILYDLPRREMEKGPWSPNTLKARFALEFKGLPYKTVWIEYPDVAAHCQKIGAKPTGKWPDGTPLYTLPVIQDPNTDAVVSDSYAIAEYLDAHYATPRSLIPAGTEGLHAAFFKAITDNAFAKLFPIIPAAVAKLLNPPSAEYFVRTREAQFGKLDEFCPPGPKREQQLKEAKAGLDIVEGWYQKAGKDTLYLMGDTPSWADLIVAAYMVGMKRMQGEHSDEWKQISSWNSGRWAKLAEALGS</sequence>
<dbReference type="HOGENOM" id="CLU_011226_4_0_1"/>
<dbReference type="eggNOG" id="ENOG502QQN3">
    <property type="taxonomic scope" value="Eukaryota"/>
</dbReference>
<evidence type="ECO:0000313" key="3">
    <source>
        <dbReference type="Proteomes" id="UP000030669"/>
    </source>
</evidence>
<protein>
    <recommendedName>
        <fullName evidence="1">GST N-terminal domain-containing protein</fullName>
    </recommendedName>
</protein>
<dbReference type="OrthoDB" id="4951845at2759"/>
<dbReference type="EMBL" id="KB469296">
    <property type="protein sequence ID" value="EPQ61228.1"/>
    <property type="molecule type" value="Genomic_DNA"/>
</dbReference>
<dbReference type="PANTHER" id="PTHR42673">
    <property type="entry name" value="MALEYLACETOACETATE ISOMERASE"/>
    <property type="match status" value="1"/>
</dbReference>
<dbReference type="GO" id="GO:0004364">
    <property type="term" value="F:glutathione transferase activity"/>
    <property type="evidence" value="ECO:0007669"/>
    <property type="project" value="TreeGrafter"/>
</dbReference>
<dbReference type="InterPro" id="IPR036249">
    <property type="entry name" value="Thioredoxin-like_sf"/>
</dbReference>
<dbReference type="GO" id="GO:0006749">
    <property type="term" value="P:glutathione metabolic process"/>
    <property type="evidence" value="ECO:0007669"/>
    <property type="project" value="TreeGrafter"/>
</dbReference>
<dbReference type="OMA" id="VETWHEG"/>
<evidence type="ECO:0000259" key="1">
    <source>
        <dbReference type="PROSITE" id="PS50404"/>
    </source>
</evidence>
<gene>
    <name evidence="2" type="ORF">GLOTRDRAFT_109364</name>
</gene>
<dbReference type="GO" id="GO:0006559">
    <property type="term" value="P:L-phenylalanine catabolic process"/>
    <property type="evidence" value="ECO:0007669"/>
    <property type="project" value="TreeGrafter"/>
</dbReference>
<dbReference type="GO" id="GO:0016034">
    <property type="term" value="F:maleylacetoacetate isomerase activity"/>
    <property type="evidence" value="ECO:0007669"/>
    <property type="project" value="TreeGrafter"/>
</dbReference>
<feature type="domain" description="GST N-terminal" evidence="1">
    <location>
        <begin position="12"/>
        <end position="103"/>
    </location>
</feature>
<evidence type="ECO:0000313" key="2">
    <source>
        <dbReference type="EMBL" id="EPQ61228.1"/>
    </source>
</evidence>
<dbReference type="KEGG" id="gtr:GLOTRDRAFT_109364"/>
<dbReference type="GeneID" id="19299029"/>
<dbReference type="PROSITE" id="PS50404">
    <property type="entry name" value="GST_NTER"/>
    <property type="match status" value="1"/>
</dbReference>